<dbReference type="GeneID" id="6751244"/>
<proteinExistence type="predicted"/>
<dbReference type="PhylomeDB" id="B3RPI7"/>
<feature type="domain" description="FYVE-type" evidence="7">
    <location>
        <begin position="403"/>
        <end position="461"/>
    </location>
</feature>
<feature type="coiled-coil region" evidence="5">
    <location>
        <begin position="359"/>
        <end position="393"/>
    </location>
</feature>
<dbReference type="KEGG" id="tad:TRIADDRAFT_53557"/>
<evidence type="ECO:0000256" key="1">
    <source>
        <dbReference type="ARBA" id="ARBA00022723"/>
    </source>
</evidence>
<keyword evidence="9" id="KW-1185">Reference proteome</keyword>
<dbReference type="HOGENOM" id="CLU_431711_0_0_1"/>
<dbReference type="Proteomes" id="UP000009022">
    <property type="component" value="Unassembled WGS sequence"/>
</dbReference>
<dbReference type="OrthoDB" id="79871at2759"/>
<gene>
    <name evidence="8" type="ORF">TRIADDRAFT_53557</name>
</gene>
<dbReference type="SUPFAM" id="SSF57903">
    <property type="entry name" value="FYVE/PHD zinc finger"/>
    <property type="match status" value="1"/>
</dbReference>
<feature type="region of interest" description="Disordered" evidence="6">
    <location>
        <begin position="1"/>
        <end position="26"/>
    </location>
</feature>
<dbReference type="Gene3D" id="3.30.40.10">
    <property type="entry name" value="Zinc/RING finger domain, C3HC4 (zinc finger)"/>
    <property type="match status" value="1"/>
</dbReference>
<evidence type="ECO:0000256" key="5">
    <source>
        <dbReference type="SAM" id="Coils"/>
    </source>
</evidence>
<dbReference type="RefSeq" id="XP_002109478.1">
    <property type="nucleotide sequence ID" value="XM_002109442.1"/>
</dbReference>
<dbReference type="GO" id="GO:0008270">
    <property type="term" value="F:zinc ion binding"/>
    <property type="evidence" value="ECO:0007669"/>
    <property type="project" value="UniProtKB-KW"/>
</dbReference>
<protein>
    <recommendedName>
        <fullName evidence="7">FYVE-type domain-containing protein</fullName>
    </recommendedName>
</protein>
<sequence>MAEMQDTTNHPSPDDENGHLGNSTNNNVAQQIDQDQVENLIDLCQKMAQCTASLAVKIEKIPKIEKNQLPPALDKSRYLNTVWNNLTKIYHKQQLLVKNVSKLLANNPDYSDDVPNDQDNKITNPPNHQKLPMTESEIKTERNHQQVNTNIIMDDIRKNLLAYLQKNNLQCHIDDLTHHLNLSQPMQDLITETCDLRNQIKEVETKYDNSQATIDDLQLELEKLKNSVESEASALRFEASSDALEKQTALDTINRYEKEKHHLLEVIEQYECNMQEMNSHMQYQNGEIASMKENYDTEISRLQKQLRETKEEAINMEDELLQVTRGRDRERANGVNLKIEFGDFKERSILSEKRLCEALEQLRHEKFTLKEKLMSLNRENSNLLRKLDSSKQQTKIAEKWVKDSEVARCMQCSSQFSVLLRRHHCRICGKIFCHSCSDYWIETPHDRKPLRSCQKCYKNYLGEPPETEKLNVSDVITIPCDPEKDLSKEKRYRLIANSRGQLIYESESDAEDDADLTSSNGIVFTTNQYTLTDKQDQFDDATSDRTAECKTHPMNKQIEIGANECFRIPLNITSNRTLKWNFLTEQALVPAAVTNSHINMMTGTVNAFRPGMYILEFKNDSQRNSCCQIELNLK</sequence>
<evidence type="ECO:0000256" key="4">
    <source>
        <dbReference type="PROSITE-ProRule" id="PRU00091"/>
    </source>
</evidence>
<reference evidence="8 9" key="1">
    <citation type="journal article" date="2008" name="Nature">
        <title>The Trichoplax genome and the nature of placozoans.</title>
        <authorList>
            <person name="Srivastava M."/>
            <person name="Begovic E."/>
            <person name="Chapman J."/>
            <person name="Putnam N.H."/>
            <person name="Hellsten U."/>
            <person name="Kawashima T."/>
            <person name="Kuo A."/>
            <person name="Mitros T."/>
            <person name="Salamov A."/>
            <person name="Carpenter M.L."/>
            <person name="Signorovitch A.Y."/>
            <person name="Moreno M.A."/>
            <person name="Kamm K."/>
            <person name="Grimwood J."/>
            <person name="Schmutz J."/>
            <person name="Shapiro H."/>
            <person name="Grigoriev I.V."/>
            <person name="Buss L.W."/>
            <person name="Schierwater B."/>
            <person name="Dellaporta S.L."/>
            <person name="Rokhsar D.S."/>
        </authorList>
    </citation>
    <scope>NUCLEOTIDE SEQUENCE [LARGE SCALE GENOMIC DNA]</scope>
    <source>
        <strain evidence="8 9">Grell-BS-1999</strain>
    </source>
</reference>
<dbReference type="InterPro" id="IPR017455">
    <property type="entry name" value="Znf_FYVE-rel"/>
</dbReference>
<evidence type="ECO:0000313" key="9">
    <source>
        <dbReference type="Proteomes" id="UP000009022"/>
    </source>
</evidence>
<dbReference type="CTD" id="6751244"/>
<evidence type="ECO:0000259" key="7">
    <source>
        <dbReference type="PROSITE" id="PS50178"/>
    </source>
</evidence>
<dbReference type="InterPro" id="IPR013083">
    <property type="entry name" value="Znf_RING/FYVE/PHD"/>
</dbReference>
<dbReference type="AlphaFoldDB" id="B3RPI7"/>
<evidence type="ECO:0000256" key="2">
    <source>
        <dbReference type="ARBA" id="ARBA00022771"/>
    </source>
</evidence>
<dbReference type="SMART" id="SM00064">
    <property type="entry name" value="FYVE"/>
    <property type="match status" value="1"/>
</dbReference>
<dbReference type="PROSITE" id="PS50178">
    <property type="entry name" value="ZF_FYVE"/>
    <property type="match status" value="1"/>
</dbReference>
<evidence type="ECO:0000313" key="8">
    <source>
        <dbReference type="EMBL" id="EDV27644.1"/>
    </source>
</evidence>
<evidence type="ECO:0000256" key="3">
    <source>
        <dbReference type="ARBA" id="ARBA00022833"/>
    </source>
</evidence>
<dbReference type="InterPro" id="IPR000306">
    <property type="entry name" value="Znf_FYVE"/>
</dbReference>
<evidence type="ECO:0000256" key="6">
    <source>
        <dbReference type="SAM" id="MobiDB-lite"/>
    </source>
</evidence>
<dbReference type="PANTHER" id="PTHR23164">
    <property type="entry name" value="EARLY ENDOSOME ANTIGEN 1"/>
    <property type="match status" value="1"/>
</dbReference>
<dbReference type="STRING" id="10228.B3RPI7"/>
<dbReference type="InterPro" id="IPR011011">
    <property type="entry name" value="Znf_FYVE_PHD"/>
</dbReference>
<keyword evidence="1" id="KW-0479">Metal-binding</keyword>
<dbReference type="Pfam" id="PF01363">
    <property type="entry name" value="FYVE"/>
    <property type="match status" value="1"/>
</dbReference>
<dbReference type="InParanoid" id="B3RPI7"/>
<dbReference type="EMBL" id="DS985242">
    <property type="protein sequence ID" value="EDV27644.1"/>
    <property type="molecule type" value="Genomic_DNA"/>
</dbReference>
<keyword evidence="3" id="KW-0862">Zinc</keyword>
<name>B3RPI7_TRIAD</name>
<feature type="coiled-coil region" evidence="5">
    <location>
        <begin position="200"/>
        <end position="319"/>
    </location>
</feature>
<keyword evidence="5" id="KW-0175">Coiled coil</keyword>
<feature type="compositionally biased region" description="Polar residues" evidence="6">
    <location>
        <begin position="1"/>
        <end position="11"/>
    </location>
</feature>
<dbReference type="CDD" id="cd15730">
    <property type="entry name" value="FYVE_EEA1"/>
    <property type="match status" value="1"/>
</dbReference>
<dbReference type="PANTHER" id="PTHR23164:SF30">
    <property type="entry name" value="EARLY ENDOSOME ANTIGEN 1"/>
    <property type="match status" value="1"/>
</dbReference>
<dbReference type="eggNOG" id="KOG1729">
    <property type="taxonomic scope" value="Eukaryota"/>
</dbReference>
<organism evidence="8 9">
    <name type="scientific">Trichoplax adhaerens</name>
    <name type="common">Trichoplax reptans</name>
    <dbReference type="NCBI Taxonomy" id="10228"/>
    <lineage>
        <taxon>Eukaryota</taxon>
        <taxon>Metazoa</taxon>
        <taxon>Placozoa</taxon>
        <taxon>Uniplacotomia</taxon>
        <taxon>Trichoplacea</taxon>
        <taxon>Trichoplacidae</taxon>
        <taxon>Trichoplax</taxon>
    </lineage>
</organism>
<accession>B3RPI7</accession>
<dbReference type="Gene3D" id="1.20.5.1160">
    <property type="entry name" value="Vasodilator-stimulated phosphoprotein"/>
    <property type="match status" value="1"/>
</dbReference>
<keyword evidence="2 4" id="KW-0863">Zinc-finger</keyword>